<evidence type="ECO:0000256" key="1">
    <source>
        <dbReference type="SAM" id="MobiDB-lite"/>
    </source>
</evidence>
<feature type="compositionally biased region" description="Polar residues" evidence="1">
    <location>
        <begin position="559"/>
        <end position="569"/>
    </location>
</feature>
<sequence length="629" mass="69628">MGMNWSGLFNLIFLYFLLAPRCCLFVRCESSFLNDIETIQRKIPGFAYIIPKNSIEMSECDLEKVTEKDDRVTIPRKSTSQPNNIVVPSKPKISVESLEGFDVAKVEDIGNQIDYKLDEIKGKIKDLNDLALELKEDADSTPILGFPTAFSQDKMAAEGDSSQQPLEPKIQSWIDGLDLFDEEHDSKTTPITTGAPVRGATLVGLPHKAQTTTPNWSGSAKHLVKGGLIKEELLNQLDEEGRSVVAEFEKVNDVEPEEPNEYFSNEKVDSTAADPEELSNQENKLSSKLILTNEIPSGELMAENDFVYEGEKFSNSKLKNAALLYTPEQLEYNSTDDLKDDEPKELRGESKKKKKTKKKKPRKHKTKKAKSQATPQKNDFSPPVLDFSPKELASPSDINLQKGVKSIEIISKTPQNPNGKKESTSKGHLRKGNKCGYDELLFELSENNELSSIPPPEEIVLPKALSTNENKAITGKGFNMKKIPLRKKEPEGYSELLDIADENSALNEEAIPVIGDTPLLQIAQKQMPKRSRKKPVSNIVQNNYSDTHKSKGLDAPTLLSPTDTLQVNNKDVPAAGATSEISTEIFDSSDTSIIGNSVSAQKLGALMHANPSEVKLNIPASNLPKRKNR</sequence>
<feature type="region of interest" description="Disordered" evidence="1">
    <location>
        <begin position="255"/>
        <end position="285"/>
    </location>
</feature>
<feature type="region of interest" description="Disordered" evidence="1">
    <location>
        <begin position="524"/>
        <end position="577"/>
    </location>
</feature>
<comment type="caution">
    <text evidence="3">The sequence shown here is derived from an EMBL/GenBank/DDBJ whole genome shotgun (WGS) entry which is preliminary data.</text>
</comment>
<protein>
    <submittedName>
        <fullName evidence="3">Integral membrane protein</fullName>
    </submittedName>
</protein>
<feature type="region of interest" description="Disordered" evidence="1">
    <location>
        <begin position="333"/>
        <end position="432"/>
    </location>
</feature>
<accession>A0ABQ8P256</accession>
<feature type="chain" id="PRO_5045711075" evidence="2">
    <location>
        <begin position="26"/>
        <end position="629"/>
    </location>
</feature>
<dbReference type="EMBL" id="JAPCXB010000225">
    <property type="protein sequence ID" value="KAJ1604647.1"/>
    <property type="molecule type" value="Genomic_DNA"/>
</dbReference>
<gene>
    <name evidence="3" type="ORF">OJ252_3678</name>
</gene>
<evidence type="ECO:0000256" key="2">
    <source>
        <dbReference type="SAM" id="SignalP"/>
    </source>
</evidence>
<dbReference type="Proteomes" id="UP001071777">
    <property type="component" value="Unassembled WGS sequence"/>
</dbReference>
<feature type="compositionally biased region" description="Basic residues" evidence="1">
    <location>
        <begin position="350"/>
        <end position="370"/>
    </location>
</feature>
<keyword evidence="4" id="KW-1185">Reference proteome</keyword>
<evidence type="ECO:0000313" key="4">
    <source>
        <dbReference type="Proteomes" id="UP001071777"/>
    </source>
</evidence>
<organism evidence="3 4">
    <name type="scientific">Cryptosporidium canis</name>
    <dbReference type="NCBI Taxonomy" id="195482"/>
    <lineage>
        <taxon>Eukaryota</taxon>
        <taxon>Sar</taxon>
        <taxon>Alveolata</taxon>
        <taxon>Apicomplexa</taxon>
        <taxon>Conoidasida</taxon>
        <taxon>Coccidia</taxon>
        <taxon>Eucoccidiorida</taxon>
        <taxon>Eimeriorina</taxon>
        <taxon>Cryptosporidiidae</taxon>
        <taxon>Cryptosporidium</taxon>
    </lineage>
</organism>
<proteinExistence type="predicted"/>
<name>A0ABQ8P256_9CRYT</name>
<feature type="signal peptide" evidence="2">
    <location>
        <begin position="1"/>
        <end position="25"/>
    </location>
</feature>
<evidence type="ECO:0000313" key="3">
    <source>
        <dbReference type="EMBL" id="KAJ1604647.1"/>
    </source>
</evidence>
<reference evidence="3" key="1">
    <citation type="submission" date="2022-10" db="EMBL/GenBank/DDBJ databases">
        <title>Adaptive evolution leads to modifications in subtelomeric GC content in a zoonotic Cryptosporidium species.</title>
        <authorList>
            <person name="Li J."/>
            <person name="Feng Y."/>
            <person name="Xiao L."/>
        </authorList>
    </citation>
    <scope>NUCLEOTIDE SEQUENCE</scope>
    <source>
        <strain evidence="3">25894</strain>
    </source>
</reference>
<keyword evidence="2" id="KW-0732">Signal</keyword>